<name>A0A139I1B5_9PEZI</name>
<sequence length="277" mass="31608">MPDRHIFDCHHTDAVSRPAKRPKTERICSSPKCAANTRQAACQKAASPPTPQVDRNTNTTIMDLPKELLVEIVGHALTVGAPITLRERKEARWSNEIATLRDIPQWSRQQRFPAGYQHPPKRKRMRKSPLLPVIAVCKDFYFAGLEAYYSKNVFHFESVSHLQQVKARLSEKHKSFLEKIEIEMQWFRVTSWGVDPPVYCPSPSTLLSEDLLADLPKLKGVVVVCLSEMTVYLAAASNANTVKEQIQDLVMKRWKTTSEKGILRFVFPKEWGVVENK</sequence>
<dbReference type="AlphaFoldDB" id="A0A139I1B5"/>
<proteinExistence type="predicted"/>
<protein>
    <submittedName>
        <fullName evidence="1">Uncharacterized protein</fullName>
    </submittedName>
</protein>
<dbReference type="EMBL" id="LFZO01000440">
    <property type="protein sequence ID" value="KXT08477.1"/>
    <property type="molecule type" value="Genomic_DNA"/>
</dbReference>
<gene>
    <name evidence="1" type="ORF">AC579_4420</name>
</gene>
<evidence type="ECO:0000313" key="2">
    <source>
        <dbReference type="Proteomes" id="UP000073492"/>
    </source>
</evidence>
<evidence type="ECO:0000313" key="1">
    <source>
        <dbReference type="EMBL" id="KXT08477.1"/>
    </source>
</evidence>
<dbReference type="Proteomes" id="UP000073492">
    <property type="component" value="Unassembled WGS sequence"/>
</dbReference>
<keyword evidence="2" id="KW-1185">Reference proteome</keyword>
<comment type="caution">
    <text evidence="1">The sequence shown here is derived from an EMBL/GenBank/DDBJ whole genome shotgun (WGS) entry which is preliminary data.</text>
</comment>
<organism evidence="1 2">
    <name type="scientific">Pseudocercospora musae</name>
    <dbReference type="NCBI Taxonomy" id="113226"/>
    <lineage>
        <taxon>Eukaryota</taxon>
        <taxon>Fungi</taxon>
        <taxon>Dikarya</taxon>
        <taxon>Ascomycota</taxon>
        <taxon>Pezizomycotina</taxon>
        <taxon>Dothideomycetes</taxon>
        <taxon>Dothideomycetidae</taxon>
        <taxon>Mycosphaerellales</taxon>
        <taxon>Mycosphaerellaceae</taxon>
        <taxon>Pseudocercospora</taxon>
    </lineage>
</organism>
<dbReference type="OrthoDB" id="20872at2759"/>
<reference evidence="1 2" key="1">
    <citation type="submission" date="2015-07" db="EMBL/GenBank/DDBJ databases">
        <title>Comparative genomics of the Sigatoka disease complex on banana suggests a link between parallel evolutionary changes in Pseudocercospora fijiensis and Pseudocercospora eumusae and increased virulence on the banana host.</title>
        <authorList>
            <person name="Chang T.-C."/>
            <person name="Salvucci A."/>
            <person name="Crous P.W."/>
            <person name="Stergiopoulos I."/>
        </authorList>
    </citation>
    <scope>NUCLEOTIDE SEQUENCE [LARGE SCALE GENOMIC DNA]</scope>
    <source>
        <strain evidence="1 2">CBS 116634</strain>
    </source>
</reference>
<accession>A0A139I1B5</accession>